<dbReference type="Proteomes" id="UP001057452">
    <property type="component" value="Chromosome 24"/>
</dbReference>
<dbReference type="EMBL" id="CM043808">
    <property type="protein sequence ID" value="KAI4802022.1"/>
    <property type="molecule type" value="Genomic_DNA"/>
</dbReference>
<keyword evidence="2" id="KW-1185">Reference proteome</keyword>
<protein>
    <submittedName>
        <fullName evidence="1">Uncharacterized protein</fullName>
    </submittedName>
</protein>
<organism evidence="1 2">
    <name type="scientific">Chaenocephalus aceratus</name>
    <name type="common">Blackfin icefish</name>
    <name type="synonym">Chaenichthys aceratus</name>
    <dbReference type="NCBI Taxonomy" id="36190"/>
    <lineage>
        <taxon>Eukaryota</taxon>
        <taxon>Metazoa</taxon>
        <taxon>Chordata</taxon>
        <taxon>Craniata</taxon>
        <taxon>Vertebrata</taxon>
        <taxon>Euteleostomi</taxon>
        <taxon>Actinopterygii</taxon>
        <taxon>Neopterygii</taxon>
        <taxon>Teleostei</taxon>
        <taxon>Neoteleostei</taxon>
        <taxon>Acanthomorphata</taxon>
        <taxon>Eupercaria</taxon>
        <taxon>Perciformes</taxon>
        <taxon>Notothenioidei</taxon>
        <taxon>Channichthyidae</taxon>
        <taxon>Chaenocephalus</taxon>
    </lineage>
</organism>
<reference evidence="1" key="1">
    <citation type="submission" date="2022-05" db="EMBL/GenBank/DDBJ databases">
        <title>Chromosome-level genome of Chaenocephalus aceratus.</title>
        <authorList>
            <person name="Park H."/>
        </authorList>
    </citation>
    <scope>NUCLEOTIDE SEQUENCE</scope>
    <source>
        <strain evidence="1">KU_202001</strain>
    </source>
</reference>
<comment type="caution">
    <text evidence="1">The sequence shown here is derived from an EMBL/GenBank/DDBJ whole genome shotgun (WGS) entry which is preliminary data.</text>
</comment>
<evidence type="ECO:0000313" key="2">
    <source>
        <dbReference type="Proteomes" id="UP001057452"/>
    </source>
</evidence>
<feature type="non-terminal residue" evidence="1">
    <location>
        <position position="1"/>
    </location>
</feature>
<sequence>TVEAFFRRLCWLTSPPEQLHNNPRFDQLLGEDTGRGVKTGDNGNRDGPTDRERQPPRASHACHLSSQTTRITEAVP</sequence>
<gene>
    <name evidence="1" type="ORF">KUCAC02_019883</name>
</gene>
<evidence type="ECO:0000313" key="1">
    <source>
        <dbReference type="EMBL" id="KAI4802022.1"/>
    </source>
</evidence>
<accession>A0ACB9VPP9</accession>
<feature type="non-terminal residue" evidence="1">
    <location>
        <position position="76"/>
    </location>
</feature>
<name>A0ACB9VPP9_CHAAC</name>
<proteinExistence type="predicted"/>